<accession>A0A0B2AC16</accession>
<proteinExistence type="predicted"/>
<dbReference type="OrthoDB" id="5143016at2"/>
<evidence type="ECO:0000256" key="1">
    <source>
        <dbReference type="SAM" id="Phobius"/>
    </source>
</evidence>
<feature type="transmembrane region" description="Helical" evidence="1">
    <location>
        <begin position="30"/>
        <end position="53"/>
    </location>
</feature>
<sequence>MLPTLGAVARVSTLLWLRDLAALFHLSSKAVIVGVLGAFLSAVALGLVLAAAATQSSIGVYPPELKELLLRTAFSSSSVIGLLTILALAVSLPPRTSFQSLVDLLPVRQLASQVGQLVPVLGLAATFGLALSGVVVAVARQVLEPLAFVAALFAIAGNMLALQMVALGAFLALSSLLSRRLRIPHQYAVTTAAALVMAVGLGVFSRDVFTLSSDLPLGTAQPWGVADLLVTRLAVAAILHGGPFQLLGVGLWWAAGLVALLTAGRLRHSSGSTGGIRLLTGTRPPQGAFLSSIWFEALIAVRTPQFIVTSLMAVLLVVGVRWLGTLSGMGPTAEQLASGLPAVPFALSMYAVGRTLKYRWLGAVVHGSWSWWIAPKAVAYFVVGASVAILLWIFELALGMVSASDVLSVSIRAALVLGAALLGGTLAPYSDEQGLSVAASGFLTGLLVVGSSMFVAWAGSAASATMGVLAELSLAGLFFALYALIASVQIPNAARYV</sequence>
<feature type="transmembrane region" description="Helical" evidence="1">
    <location>
        <begin position="145"/>
        <end position="173"/>
    </location>
</feature>
<feature type="transmembrane region" description="Helical" evidence="1">
    <location>
        <begin position="377"/>
        <end position="394"/>
    </location>
</feature>
<reference evidence="2 3" key="1">
    <citation type="submission" date="2014-09" db="EMBL/GenBank/DDBJ databases">
        <title>Genome sequence of Sinomonas sp. MUSC 117.</title>
        <authorList>
            <person name="Lee L.-H."/>
        </authorList>
    </citation>
    <scope>NUCLEOTIDE SEQUENCE [LARGE SCALE GENOMIC DNA]</scope>
    <source>
        <strain evidence="2 3">MUSC 117</strain>
    </source>
</reference>
<evidence type="ECO:0000313" key="2">
    <source>
        <dbReference type="EMBL" id="KHL01150.1"/>
    </source>
</evidence>
<keyword evidence="1" id="KW-0812">Transmembrane</keyword>
<feature type="transmembrane region" description="Helical" evidence="1">
    <location>
        <begin position="244"/>
        <end position="263"/>
    </location>
</feature>
<feature type="transmembrane region" description="Helical" evidence="1">
    <location>
        <begin position="114"/>
        <end position="139"/>
    </location>
</feature>
<feature type="transmembrane region" description="Helical" evidence="1">
    <location>
        <begin position="434"/>
        <end position="458"/>
    </location>
</feature>
<feature type="transmembrane region" description="Helical" evidence="1">
    <location>
        <begin position="306"/>
        <end position="324"/>
    </location>
</feature>
<comment type="caution">
    <text evidence="2">The sequence shown here is derived from an EMBL/GenBank/DDBJ whole genome shotgun (WGS) entry which is preliminary data.</text>
</comment>
<feature type="transmembrane region" description="Helical" evidence="1">
    <location>
        <begin position="73"/>
        <end position="93"/>
    </location>
</feature>
<feature type="transmembrane region" description="Helical" evidence="1">
    <location>
        <begin position="185"/>
        <end position="204"/>
    </location>
</feature>
<dbReference type="AlphaFoldDB" id="A0A0B2AC16"/>
<dbReference type="EMBL" id="JTDL01000144">
    <property type="protein sequence ID" value="KHL01150.1"/>
    <property type="molecule type" value="Genomic_DNA"/>
</dbReference>
<evidence type="ECO:0000313" key="3">
    <source>
        <dbReference type="Proteomes" id="UP000030982"/>
    </source>
</evidence>
<organism evidence="2 3">
    <name type="scientific">Sinomonas humi</name>
    <dbReference type="NCBI Taxonomy" id="1338436"/>
    <lineage>
        <taxon>Bacteria</taxon>
        <taxon>Bacillati</taxon>
        <taxon>Actinomycetota</taxon>
        <taxon>Actinomycetes</taxon>
        <taxon>Micrococcales</taxon>
        <taxon>Micrococcaceae</taxon>
        <taxon>Sinomonas</taxon>
    </lineage>
</organism>
<protein>
    <submittedName>
        <fullName evidence="2">Uncharacterized protein</fullName>
    </submittedName>
</protein>
<feature type="transmembrane region" description="Helical" evidence="1">
    <location>
        <begin position="406"/>
        <end position="427"/>
    </location>
</feature>
<dbReference type="Proteomes" id="UP000030982">
    <property type="component" value="Unassembled WGS sequence"/>
</dbReference>
<dbReference type="RefSeq" id="WP_043126265.1">
    <property type="nucleotide sequence ID" value="NZ_JTDL01000144.1"/>
</dbReference>
<keyword evidence="1" id="KW-1133">Transmembrane helix</keyword>
<name>A0A0B2AC16_9MICC</name>
<keyword evidence="1" id="KW-0472">Membrane</keyword>
<feature type="transmembrane region" description="Helical" evidence="1">
    <location>
        <begin position="464"/>
        <end position="485"/>
    </location>
</feature>
<gene>
    <name evidence="2" type="ORF">LK10_17045</name>
</gene>
<keyword evidence="3" id="KW-1185">Reference proteome</keyword>